<sequence length="103" mass="11216">MLAKVTRALGLDSDLRRTPLANCSELTHPFRTTPLNVCTMIGMAGCFPAAIAFAARIPEIRSFDEFEALIGQGCAVDRVLYTHGPVWMGERLLTGCLLHLLNG</sequence>
<protein>
    <submittedName>
        <fullName evidence="1">Uncharacterized protein</fullName>
    </submittedName>
</protein>
<keyword evidence="2" id="KW-1185">Reference proteome</keyword>
<proteinExistence type="predicted"/>
<dbReference type="EMBL" id="BMHH01000033">
    <property type="protein sequence ID" value="GGB11419.1"/>
    <property type="molecule type" value="Genomic_DNA"/>
</dbReference>
<dbReference type="Proteomes" id="UP000646478">
    <property type="component" value="Unassembled WGS sequence"/>
</dbReference>
<organism evidence="1 2">
    <name type="scientific">Brucella endophytica</name>
    <dbReference type="NCBI Taxonomy" id="1963359"/>
    <lineage>
        <taxon>Bacteria</taxon>
        <taxon>Pseudomonadati</taxon>
        <taxon>Pseudomonadota</taxon>
        <taxon>Alphaproteobacteria</taxon>
        <taxon>Hyphomicrobiales</taxon>
        <taxon>Brucellaceae</taxon>
        <taxon>Brucella/Ochrobactrum group</taxon>
        <taxon>Brucella</taxon>
    </lineage>
</organism>
<evidence type="ECO:0000313" key="2">
    <source>
        <dbReference type="Proteomes" id="UP000646478"/>
    </source>
</evidence>
<accession>A0A916WLG7</accession>
<comment type="caution">
    <text evidence="1">The sequence shown here is derived from an EMBL/GenBank/DDBJ whole genome shotgun (WGS) entry which is preliminary data.</text>
</comment>
<evidence type="ECO:0000313" key="1">
    <source>
        <dbReference type="EMBL" id="GGB11419.1"/>
    </source>
</evidence>
<name>A0A916WLG7_9HYPH</name>
<reference evidence="1" key="2">
    <citation type="submission" date="2020-09" db="EMBL/GenBank/DDBJ databases">
        <authorList>
            <person name="Sun Q."/>
            <person name="Zhou Y."/>
        </authorList>
    </citation>
    <scope>NUCLEOTIDE SEQUENCE</scope>
    <source>
        <strain evidence="1">CGMCC 1.15082</strain>
    </source>
</reference>
<dbReference type="AlphaFoldDB" id="A0A916WLG7"/>
<gene>
    <name evidence="1" type="ORF">GCM10011491_44170</name>
</gene>
<reference evidence="1" key="1">
    <citation type="journal article" date="2014" name="Int. J. Syst. Evol. Microbiol.">
        <title>Complete genome sequence of Corynebacterium casei LMG S-19264T (=DSM 44701T), isolated from a smear-ripened cheese.</title>
        <authorList>
            <consortium name="US DOE Joint Genome Institute (JGI-PGF)"/>
            <person name="Walter F."/>
            <person name="Albersmeier A."/>
            <person name="Kalinowski J."/>
            <person name="Ruckert C."/>
        </authorList>
    </citation>
    <scope>NUCLEOTIDE SEQUENCE</scope>
    <source>
        <strain evidence="1">CGMCC 1.15082</strain>
    </source>
</reference>